<dbReference type="Gene3D" id="1.10.510.10">
    <property type="entry name" value="Transferase(Phosphotransferase) domain 1"/>
    <property type="match status" value="1"/>
</dbReference>
<dbReference type="EMBL" id="KN832170">
    <property type="protein sequence ID" value="KIN93426.1"/>
    <property type="molecule type" value="Genomic_DNA"/>
</dbReference>
<dbReference type="Proteomes" id="UP000054217">
    <property type="component" value="Unassembled WGS sequence"/>
</dbReference>
<dbReference type="STRING" id="870435.A0A0C3J6W7"/>
<dbReference type="InParanoid" id="A0A0C3J6W7"/>
<gene>
    <name evidence="1" type="ORF">M404DRAFT_1008944</name>
</gene>
<organism evidence="1 2">
    <name type="scientific">Pisolithus tinctorius Marx 270</name>
    <dbReference type="NCBI Taxonomy" id="870435"/>
    <lineage>
        <taxon>Eukaryota</taxon>
        <taxon>Fungi</taxon>
        <taxon>Dikarya</taxon>
        <taxon>Basidiomycota</taxon>
        <taxon>Agaricomycotina</taxon>
        <taxon>Agaricomycetes</taxon>
        <taxon>Agaricomycetidae</taxon>
        <taxon>Boletales</taxon>
        <taxon>Sclerodermatineae</taxon>
        <taxon>Pisolithaceae</taxon>
        <taxon>Pisolithus</taxon>
    </lineage>
</organism>
<keyword evidence="2" id="KW-1185">Reference proteome</keyword>
<sequence length="240" mass="26217">MAIFKFLRQFKGHDNIVRLCDFEINFHSNGVLTKSISCLRNHACRIIELTGLPSQPTLSTIPDAELHNHALSLGSVTCIPLAERVRNVDPRLLDLLSEVFSLDVDSTITCKDALSHKYLDDVRCDADGFVCFPMLCAQYKGNLDEDQHDDTMEILLPVLDFGIGVAARPSIPPSPIPPLKDVGSGTHTACSPSVVPAAIVCSRCDCFHNVLRLAFTLVAFCRTPFTNTTLAGRDGSFGES</sequence>
<dbReference type="HOGENOM" id="CLU_1158785_0_0_1"/>
<feature type="non-terminal residue" evidence="1">
    <location>
        <position position="240"/>
    </location>
</feature>
<evidence type="ECO:0008006" key="3">
    <source>
        <dbReference type="Google" id="ProtNLM"/>
    </source>
</evidence>
<evidence type="ECO:0000313" key="1">
    <source>
        <dbReference type="EMBL" id="KIN93426.1"/>
    </source>
</evidence>
<reference evidence="2" key="2">
    <citation type="submission" date="2015-01" db="EMBL/GenBank/DDBJ databases">
        <title>Evolutionary Origins and Diversification of the Mycorrhizal Mutualists.</title>
        <authorList>
            <consortium name="DOE Joint Genome Institute"/>
            <consortium name="Mycorrhizal Genomics Consortium"/>
            <person name="Kohler A."/>
            <person name="Kuo A."/>
            <person name="Nagy L.G."/>
            <person name="Floudas D."/>
            <person name="Copeland A."/>
            <person name="Barry K.W."/>
            <person name="Cichocki N."/>
            <person name="Veneault-Fourrey C."/>
            <person name="LaButti K."/>
            <person name="Lindquist E.A."/>
            <person name="Lipzen A."/>
            <person name="Lundell T."/>
            <person name="Morin E."/>
            <person name="Murat C."/>
            <person name="Riley R."/>
            <person name="Ohm R."/>
            <person name="Sun H."/>
            <person name="Tunlid A."/>
            <person name="Henrissat B."/>
            <person name="Grigoriev I.V."/>
            <person name="Hibbett D.S."/>
            <person name="Martin F."/>
        </authorList>
    </citation>
    <scope>NUCLEOTIDE SEQUENCE [LARGE SCALE GENOMIC DNA]</scope>
    <source>
        <strain evidence="2">Marx 270</strain>
    </source>
</reference>
<dbReference type="AlphaFoldDB" id="A0A0C3J6W7"/>
<name>A0A0C3J6W7_PISTI</name>
<reference evidence="1 2" key="1">
    <citation type="submission" date="2014-04" db="EMBL/GenBank/DDBJ databases">
        <authorList>
            <consortium name="DOE Joint Genome Institute"/>
            <person name="Kuo A."/>
            <person name="Kohler A."/>
            <person name="Costa M.D."/>
            <person name="Nagy L.G."/>
            <person name="Floudas D."/>
            <person name="Copeland A."/>
            <person name="Barry K.W."/>
            <person name="Cichocki N."/>
            <person name="Veneault-Fourrey C."/>
            <person name="LaButti K."/>
            <person name="Lindquist E.A."/>
            <person name="Lipzen A."/>
            <person name="Lundell T."/>
            <person name="Morin E."/>
            <person name="Murat C."/>
            <person name="Sun H."/>
            <person name="Tunlid A."/>
            <person name="Henrissat B."/>
            <person name="Grigoriev I.V."/>
            <person name="Hibbett D.S."/>
            <person name="Martin F."/>
            <person name="Nordberg H.P."/>
            <person name="Cantor M.N."/>
            <person name="Hua S.X."/>
        </authorList>
    </citation>
    <scope>NUCLEOTIDE SEQUENCE [LARGE SCALE GENOMIC DNA]</scope>
    <source>
        <strain evidence="1 2">Marx 270</strain>
    </source>
</reference>
<proteinExistence type="predicted"/>
<accession>A0A0C3J6W7</accession>
<evidence type="ECO:0000313" key="2">
    <source>
        <dbReference type="Proteomes" id="UP000054217"/>
    </source>
</evidence>
<protein>
    <recommendedName>
        <fullName evidence="3">Protein kinase domain-containing protein</fullName>
    </recommendedName>
</protein>